<name>A0ABR0T3J6_9HYPO</name>
<feature type="region of interest" description="Disordered" evidence="1">
    <location>
        <begin position="68"/>
        <end position="111"/>
    </location>
</feature>
<evidence type="ECO:0000313" key="3">
    <source>
        <dbReference type="Proteomes" id="UP001338125"/>
    </source>
</evidence>
<dbReference type="EMBL" id="JAVFKD010000001">
    <property type="protein sequence ID" value="KAK5999023.1"/>
    <property type="molecule type" value="Genomic_DNA"/>
</dbReference>
<evidence type="ECO:0000256" key="1">
    <source>
        <dbReference type="SAM" id="MobiDB-lite"/>
    </source>
</evidence>
<sequence length="139" mass="15735">MVLSNAERSDTASTYPFAQPITDGDVRRITEENGVHPAFRVPTQLFSSTARHNEVTLEEGYGSYYDQERRRRSCRFSKPQKSSSSKRPTSTSIRRSKPLRGASSALSRRLLPTIPPKVSLDERTKRIELWLAESCFGEA</sequence>
<comment type="caution">
    <text evidence="2">The sequence shown here is derived from an EMBL/GenBank/DDBJ whole genome shotgun (WGS) entry which is preliminary data.</text>
</comment>
<feature type="compositionally biased region" description="Low complexity" evidence="1">
    <location>
        <begin position="76"/>
        <end position="93"/>
    </location>
</feature>
<keyword evidence="3" id="KW-1185">Reference proteome</keyword>
<accession>A0ABR0T3J6</accession>
<evidence type="ECO:0000313" key="2">
    <source>
        <dbReference type="EMBL" id="KAK5999023.1"/>
    </source>
</evidence>
<gene>
    <name evidence="2" type="ORF">PT974_01410</name>
</gene>
<protein>
    <submittedName>
        <fullName evidence="2">Uncharacterized protein</fullName>
    </submittedName>
</protein>
<organism evidence="2 3">
    <name type="scientific">Cladobotryum mycophilum</name>
    <dbReference type="NCBI Taxonomy" id="491253"/>
    <lineage>
        <taxon>Eukaryota</taxon>
        <taxon>Fungi</taxon>
        <taxon>Dikarya</taxon>
        <taxon>Ascomycota</taxon>
        <taxon>Pezizomycotina</taxon>
        <taxon>Sordariomycetes</taxon>
        <taxon>Hypocreomycetidae</taxon>
        <taxon>Hypocreales</taxon>
        <taxon>Hypocreaceae</taxon>
        <taxon>Cladobotryum</taxon>
    </lineage>
</organism>
<proteinExistence type="predicted"/>
<dbReference type="Proteomes" id="UP001338125">
    <property type="component" value="Unassembled WGS sequence"/>
</dbReference>
<reference evidence="2 3" key="1">
    <citation type="submission" date="2024-01" db="EMBL/GenBank/DDBJ databases">
        <title>Complete genome of Cladobotryum mycophilum ATHUM6906.</title>
        <authorList>
            <person name="Christinaki A.C."/>
            <person name="Myridakis A.I."/>
            <person name="Kouvelis V.N."/>
        </authorList>
    </citation>
    <scope>NUCLEOTIDE SEQUENCE [LARGE SCALE GENOMIC DNA]</scope>
    <source>
        <strain evidence="2 3">ATHUM6906</strain>
    </source>
</reference>
<feature type="region of interest" description="Disordered" evidence="1">
    <location>
        <begin position="1"/>
        <end position="25"/>
    </location>
</feature>